<dbReference type="EMBL" id="JACHLP010000013">
    <property type="protein sequence ID" value="MBB4846008.1"/>
    <property type="molecule type" value="Genomic_DNA"/>
</dbReference>
<evidence type="ECO:0000256" key="1">
    <source>
        <dbReference type="ARBA" id="ARBA00023015"/>
    </source>
</evidence>
<dbReference type="PRINTS" id="PR00032">
    <property type="entry name" value="HTHARAC"/>
</dbReference>
<dbReference type="InterPro" id="IPR053142">
    <property type="entry name" value="PchR_regulatory_protein"/>
</dbReference>
<dbReference type="Proteomes" id="UP000562027">
    <property type="component" value="Unassembled WGS sequence"/>
</dbReference>
<evidence type="ECO:0000313" key="6">
    <source>
        <dbReference type="Proteomes" id="UP000562027"/>
    </source>
</evidence>
<sequence length="324" mass="35591">MSDLNKTRSTPAAQALLSASALTANPLLLGLPSGSTLDLAQRAVGEGVELLWATAWLAAPLELNLRDDRDFIQFNYGLEGRAECRVRLPRGRRQEFVHQQEGCIQFTPDLLGNFRMQGRFRSVSVAVQPAVLQSWLDGEADMELARSLAAGDYLSLGHRSAALHVAATELYRHLTPDTPAHAQPQQRHPLWLQGQILRFVGLILESRRPSLAGSPLCPSDIARLTRARDQLLADLSCAPTLAALAATQGLSLLKLKKGFRLLFGHSPYALFQIERMHAAQHMLRRGERSVTSVASELGYTNISHFAAAFRKQLGVNPAQIARAR</sequence>
<dbReference type="SUPFAM" id="SSF46689">
    <property type="entry name" value="Homeodomain-like"/>
    <property type="match status" value="1"/>
</dbReference>
<dbReference type="PROSITE" id="PS00041">
    <property type="entry name" value="HTH_ARAC_FAMILY_1"/>
    <property type="match status" value="1"/>
</dbReference>
<organism evidence="5 6">
    <name type="scientific">Roseateles oligotrophus</name>
    <dbReference type="NCBI Taxonomy" id="1769250"/>
    <lineage>
        <taxon>Bacteria</taxon>
        <taxon>Pseudomonadati</taxon>
        <taxon>Pseudomonadota</taxon>
        <taxon>Betaproteobacteria</taxon>
        <taxon>Burkholderiales</taxon>
        <taxon>Sphaerotilaceae</taxon>
        <taxon>Roseateles</taxon>
    </lineage>
</organism>
<evidence type="ECO:0000256" key="3">
    <source>
        <dbReference type="ARBA" id="ARBA00023163"/>
    </source>
</evidence>
<dbReference type="PROSITE" id="PS01124">
    <property type="entry name" value="HTH_ARAC_FAMILY_2"/>
    <property type="match status" value="1"/>
</dbReference>
<name>A0A840LIH3_9BURK</name>
<dbReference type="PANTHER" id="PTHR47893:SF1">
    <property type="entry name" value="REGULATORY PROTEIN PCHR"/>
    <property type="match status" value="1"/>
</dbReference>
<dbReference type="Pfam" id="PF12833">
    <property type="entry name" value="HTH_18"/>
    <property type="match status" value="1"/>
</dbReference>
<dbReference type="InterPro" id="IPR009057">
    <property type="entry name" value="Homeodomain-like_sf"/>
</dbReference>
<dbReference type="InterPro" id="IPR018060">
    <property type="entry name" value="HTH_AraC"/>
</dbReference>
<keyword evidence="3" id="KW-0804">Transcription</keyword>
<dbReference type="AlphaFoldDB" id="A0A840LIH3"/>
<keyword evidence="1" id="KW-0805">Transcription regulation</keyword>
<evidence type="ECO:0000259" key="4">
    <source>
        <dbReference type="PROSITE" id="PS01124"/>
    </source>
</evidence>
<dbReference type="InterPro" id="IPR020449">
    <property type="entry name" value="Tscrpt_reg_AraC-type_HTH"/>
</dbReference>
<dbReference type="GO" id="GO:0003700">
    <property type="term" value="F:DNA-binding transcription factor activity"/>
    <property type="evidence" value="ECO:0007669"/>
    <property type="project" value="InterPro"/>
</dbReference>
<dbReference type="RefSeq" id="WP_184304472.1">
    <property type="nucleotide sequence ID" value="NZ_JACHLP010000013.1"/>
</dbReference>
<feature type="domain" description="HTH araC/xylS-type" evidence="4">
    <location>
        <begin position="225"/>
        <end position="323"/>
    </location>
</feature>
<proteinExistence type="predicted"/>
<gene>
    <name evidence="5" type="ORF">HNP55_004562</name>
</gene>
<protein>
    <submittedName>
        <fullName evidence="5">AraC family transcriptional regulator</fullName>
    </submittedName>
</protein>
<keyword evidence="2" id="KW-0238">DNA-binding</keyword>
<evidence type="ECO:0000256" key="2">
    <source>
        <dbReference type="ARBA" id="ARBA00023125"/>
    </source>
</evidence>
<dbReference type="InterPro" id="IPR018062">
    <property type="entry name" value="HTH_AraC-typ_CS"/>
</dbReference>
<keyword evidence="6" id="KW-1185">Reference proteome</keyword>
<dbReference type="GO" id="GO:0043565">
    <property type="term" value="F:sequence-specific DNA binding"/>
    <property type="evidence" value="ECO:0007669"/>
    <property type="project" value="InterPro"/>
</dbReference>
<evidence type="ECO:0000313" key="5">
    <source>
        <dbReference type="EMBL" id="MBB4846008.1"/>
    </source>
</evidence>
<dbReference type="PANTHER" id="PTHR47893">
    <property type="entry name" value="REGULATORY PROTEIN PCHR"/>
    <property type="match status" value="1"/>
</dbReference>
<reference evidence="5 6" key="1">
    <citation type="submission" date="2020-08" db="EMBL/GenBank/DDBJ databases">
        <title>Functional genomics of gut bacteria from endangered species of beetles.</title>
        <authorList>
            <person name="Carlos-Shanley C."/>
        </authorList>
    </citation>
    <scope>NUCLEOTIDE SEQUENCE [LARGE SCALE GENOMIC DNA]</scope>
    <source>
        <strain evidence="5 6">S00239</strain>
    </source>
</reference>
<dbReference type="SMART" id="SM00342">
    <property type="entry name" value="HTH_ARAC"/>
    <property type="match status" value="1"/>
</dbReference>
<accession>A0A840LIH3</accession>
<comment type="caution">
    <text evidence="5">The sequence shown here is derived from an EMBL/GenBank/DDBJ whole genome shotgun (WGS) entry which is preliminary data.</text>
</comment>
<dbReference type="Gene3D" id="1.10.10.60">
    <property type="entry name" value="Homeodomain-like"/>
    <property type="match status" value="1"/>
</dbReference>